<dbReference type="PRINTS" id="PR00313">
    <property type="entry name" value="CABNDNGRPT"/>
</dbReference>
<dbReference type="AlphaFoldDB" id="A0A6N9HLP3"/>
<dbReference type="InterPro" id="IPR013858">
    <property type="entry name" value="Peptidase_M10B_C"/>
</dbReference>
<dbReference type="InterPro" id="IPR001343">
    <property type="entry name" value="Hemolysn_Ca-bd"/>
</dbReference>
<evidence type="ECO:0000256" key="8">
    <source>
        <dbReference type="ARBA" id="ARBA00022801"/>
    </source>
</evidence>
<dbReference type="GO" id="GO:0005509">
    <property type="term" value="F:calcium ion binding"/>
    <property type="evidence" value="ECO:0007669"/>
    <property type="project" value="InterPro"/>
</dbReference>
<keyword evidence="9" id="KW-0862">Zinc</keyword>
<evidence type="ECO:0000256" key="4">
    <source>
        <dbReference type="ARBA" id="ARBA00022525"/>
    </source>
</evidence>
<evidence type="ECO:0000256" key="9">
    <source>
        <dbReference type="ARBA" id="ARBA00022833"/>
    </source>
</evidence>
<evidence type="ECO:0000256" key="1">
    <source>
        <dbReference type="ARBA" id="ARBA00001913"/>
    </source>
</evidence>
<dbReference type="GO" id="GO:0004222">
    <property type="term" value="F:metalloendopeptidase activity"/>
    <property type="evidence" value="ECO:0007669"/>
    <property type="project" value="InterPro"/>
</dbReference>
<proteinExistence type="inferred from homology"/>
<dbReference type="Gene3D" id="1.10.3130.20">
    <property type="entry name" value="Phycobilisome linker domain"/>
    <property type="match status" value="1"/>
</dbReference>
<keyword evidence="5" id="KW-0645">Protease</keyword>
<evidence type="ECO:0000313" key="11">
    <source>
        <dbReference type="EMBL" id="MYN03872.1"/>
    </source>
</evidence>
<dbReference type="Proteomes" id="UP000448575">
    <property type="component" value="Unassembled WGS sequence"/>
</dbReference>
<dbReference type="RefSeq" id="WP_161026841.1">
    <property type="nucleotide sequence ID" value="NZ_WWCJ01000012.1"/>
</dbReference>
<keyword evidence="6" id="KW-0479">Metal-binding</keyword>
<comment type="subcellular location">
    <subcellularLocation>
        <location evidence="2">Secreted</location>
    </subcellularLocation>
</comment>
<accession>A0A6N9HLP3</accession>
<dbReference type="Pfam" id="PF00413">
    <property type="entry name" value="Peptidase_M10"/>
    <property type="match status" value="1"/>
</dbReference>
<protein>
    <submittedName>
        <fullName evidence="11">DUF4214 domain-containing protein</fullName>
    </submittedName>
</protein>
<dbReference type="InterPro" id="IPR006026">
    <property type="entry name" value="Peptidase_Metallo"/>
</dbReference>
<dbReference type="SMART" id="SM00235">
    <property type="entry name" value="ZnMc"/>
    <property type="match status" value="1"/>
</dbReference>
<dbReference type="Gene3D" id="3.40.390.10">
    <property type="entry name" value="Collagenase (Catalytic Domain)"/>
    <property type="match status" value="1"/>
</dbReference>
<dbReference type="GO" id="GO:0031012">
    <property type="term" value="C:extracellular matrix"/>
    <property type="evidence" value="ECO:0007669"/>
    <property type="project" value="InterPro"/>
</dbReference>
<comment type="caution">
    <text evidence="11">The sequence shown here is derived from an EMBL/GenBank/DDBJ whole genome shotgun (WGS) entry which is preliminary data.</text>
</comment>
<sequence>MSFVTGNIAIDALVYSSWSPTAGTPRTLSYSFLLAPPGDASDEDRSGFAAMTTAQRQGVRDALKLWSDVANLTFVEVNANGSLQFGTNQQSGSSGYAYLPESWSTAVAMYLDVDAGYNQVFTPGSYGPSVMLHEIGHMLGLKHPGNYDSSGGGVDGPYLPSDKDNGDYTQMSYNEPTVHSLTGRYAVTPMLYDIQAVQHLYGANMSYRSGDDVYSFSNSTTARCIWDAGGNNTFDFSACTGFVTIDLRAGGFSETQAGYRNIGLAYGVTVQNAVAGNGGSQVYSGASGSMVTGGAGFDRVVLGAGDDIVSGGGGSDTAVFSGTFASYIVQRHAGSVLVFGEGNDRLEGVEMLAFSDRTVAVADLALHTAPQGTSGNDRFSAGVGNETFDGGAGRDLVVLAGARANYTVKATSGGHTVTDNSGNGGIDQLLNIEQLQFADASVSLDISGAAGQAYRLYQAAFNRAPDLPGLGYWINTLELGYSLHSVAGNFLTSPEFAGAFGTLSNRDFATLLYHQALHREPDLEGLNWWTARLDEGVLRSVVLTGFSESAENQAQVIGSIQNGITFIPYPAG</sequence>
<dbReference type="InterPro" id="IPR024079">
    <property type="entry name" value="MetalloPept_cat_dom_sf"/>
</dbReference>
<evidence type="ECO:0000313" key="12">
    <source>
        <dbReference type="Proteomes" id="UP000448575"/>
    </source>
</evidence>
<dbReference type="Pfam" id="PF08548">
    <property type="entry name" value="Peptidase_M10_C"/>
    <property type="match status" value="1"/>
</dbReference>
<comment type="cofactor">
    <cofactor evidence="1">
        <name>Ca(2+)</name>
        <dbReference type="ChEBI" id="CHEBI:29108"/>
    </cofactor>
</comment>
<keyword evidence="12" id="KW-1185">Reference proteome</keyword>
<feature type="domain" description="Peptidase metallopeptidase" evidence="10">
    <location>
        <begin position="14"/>
        <end position="189"/>
    </location>
</feature>
<dbReference type="InterPro" id="IPR001818">
    <property type="entry name" value="Pept_M10_metallopeptidase"/>
</dbReference>
<dbReference type="SUPFAM" id="SSF55486">
    <property type="entry name" value="Metalloproteases ('zincins'), catalytic domain"/>
    <property type="match status" value="1"/>
</dbReference>
<evidence type="ECO:0000256" key="5">
    <source>
        <dbReference type="ARBA" id="ARBA00022670"/>
    </source>
</evidence>
<dbReference type="Gene3D" id="2.150.10.10">
    <property type="entry name" value="Serralysin-like metalloprotease, C-terminal"/>
    <property type="match status" value="1"/>
</dbReference>
<dbReference type="InterPro" id="IPR011049">
    <property type="entry name" value="Serralysin-like_metalloprot_C"/>
</dbReference>
<dbReference type="Pfam" id="PF00353">
    <property type="entry name" value="HemolysinCabind"/>
    <property type="match status" value="2"/>
</dbReference>
<dbReference type="CDD" id="cd04277">
    <property type="entry name" value="ZnMc_serralysin_like"/>
    <property type="match status" value="1"/>
</dbReference>
<comment type="similarity">
    <text evidence="3">Belongs to the peptidase M10B family.</text>
</comment>
<name>A0A6N9HLP3_9BURK</name>
<keyword evidence="7" id="KW-0677">Repeat</keyword>
<dbReference type="GO" id="GO:0006508">
    <property type="term" value="P:proteolysis"/>
    <property type="evidence" value="ECO:0007669"/>
    <property type="project" value="UniProtKB-KW"/>
</dbReference>
<reference evidence="11 12" key="1">
    <citation type="submission" date="2019-12" db="EMBL/GenBank/DDBJ databases">
        <title>Novel species isolated from a subtropical stream in China.</title>
        <authorList>
            <person name="Lu H."/>
        </authorList>
    </citation>
    <scope>NUCLEOTIDE SEQUENCE [LARGE SCALE GENOMIC DNA]</scope>
    <source>
        <strain evidence="11 12">DS3</strain>
    </source>
</reference>
<keyword evidence="4" id="KW-0964">Secreted</keyword>
<dbReference type="SUPFAM" id="SSF51120">
    <property type="entry name" value="beta-Roll"/>
    <property type="match status" value="2"/>
</dbReference>
<evidence type="ECO:0000259" key="10">
    <source>
        <dbReference type="SMART" id="SM00235"/>
    </source>
</evidence>
<dbReference type="EMBL" id="WWCJ01000012">
    <property type="protein sequence ID" value="MYN03872.1"/>
    <property type="molecule type" value="Genomic_DNA"/>
</dbReference>
<gene>
    <name evidence="11" type="ORF">GTP41_17400</name>
</gene>
<keyword evidence="8" id="KW-0378">Hydrolase</keyword>
<evidence type="ECO:0000256" key="7">
    <source>
        <dbReference type="ARBA" id="ARBA00022737"/>
    </source>
</evidence>
<dbReference type="Pfam" id="PF13946">
    <property type="entry name" value="DUF4214"/>
    <property type="match status" value="1"/>
</dbReference>
<dbReference type="GO" id="GO:0005615">
    <property type="term" value="C:extracellular space"/>
    <property type="evidence" value="ECO:0007669"/>
    <property type="project" value="InterPro"/>
</dbReference>
<evidence type="ECO:0000256" key="2">
    <source>
        <dbReference type="ARBA" id="ARBA00004613"/>
    </source>
</evidence>
<dbReference type="InterPro" id="IPR034033">
    <property type="entry name" value="Serralysin-like"/>
</dbReference>
<evidence type="ECO:0000256" key="6">
    <source>
        <dbReference type="ARBA" id="ARBA00022723"/>
    </source>
</evidence>
<dbReference type="GO" id="GO:0008270">
    <property type="term" value="F:zinc ion binding"/>
    <property type="evidence" value="ECO:0007669"/>
    <property type="project" value="InterPro"/>
</dbReference>
<organism evidence="11 12">
    <name type="scientific">Pseudoduganella guangdongensis</name>
    <dbReference type="NCBI Taxonomy" id="2692179"/>
    <lineage>
        <taxon>Bacteria</taxon>
        <taxon>Pseudomonadati</taxon>
        <taxon>Pseudomonadota</taxon>
        <taxon>Betaproteobacteria</taxon>
        <taxon>Burkholderiales</taxon>
        <taxon>Oxalobacteraceae</taxon>
        <taxon>Telluria group</taxon>
        <taxon>Pseudoduganella</taxon>
    </lineage>
</organism>
<dbReference type="InterPro" id="IPR025282">
    <property type="entry name" value="DUF4214"/>
</dbReference>
<dbReference type="InterPro" id="IPR038255">
    <property type="entry name" value="PBS_linker_sf"/>
</dbReference>
<evidence type="ECO:0000256" key="3">
    <source>
        <dbReference type="ARBA" id="ARBA00009490"/>
    </source>
</evidence>